<dbReference type="InterPro" id="IPR007690">
    <property type="entry name" value="T2SS_GspM"/>
</dbReference>
<dbReference type="OrthoDB" id="7067998at2"/>
<organism evidence="2 3">
    <name type="scientific">Ruminobacter amylophilus</name>
    <dbReference type="NCBI Taxonomy" id="867"/>
    <lineage>
        <taxon>Bacteria</taxon>
        <taxon>Pseudomonadati</taxon>
        <taxon>Pseudomonadota</taxon>
        <taxon>Gammaproteobacteria</taxon>
        <taxon>Aeromonadales</taxon>
        <taxon>Succinivibrionaceae</taxon>
        <taxon>Ruminobacter</taxon>
    </lineage>
</organism>
<gene>
    <name evidence="2" type="ORF">SAMN02910344_00490</name>
</gene>
<protein>
    <submittedName>
        <fullName evidence="2">Type II secretory pathway, component PulM</fullName>
    </submittedName>
</protein>
<dbReference type="AlphaFoldDB" id="A0A662ZF35"/>
<dbReference type="Pfam" id="PF04612">
    <property type="entry name" value="T2SSM"/>
    <property type="match status" value="1"/>
</dbReference>
<sequence length="191" mass="21319">MKEKIQALMQKLSSVSSGKFSLSGANLKKGLSHKTSREKVILAVGITIAVFMFLFVVGIRPKLNQLKNAQLSLDRAKSGYNYILQNASRVSPQDVTRPDLGRRMEECVVIAARNNKIKGVNVISDYNKEKNKVKVQTDEAASYISVMNFVTELENRFGVTVDQITLDKQGDGIVYISNMILVRLDKGEYDD</sequence>
<proteinExistence type="predicted"/>
<name>A0A662ZF35_9GAMM</name>
<keyword evidence="1" id="KW-1133">Transmembrane helix</keyword>
<evidence type="ECO:0000313" key="3">
    <source>
        <dbReference type="Proteomes" id="UP000243745"/>
    </source>
</evidence>
<dbReference type="GO" id="GO:0015627">
    <property type="term" value="C:type II protein secretion system complex"/>
    <property type="evidence" value="ECO:0007669"/>
    <property type="project" value="InterPro"/>
</dbReference>
<dbReference type="GO" id="GO:0015628">
    <property type="term" value="P:protein secretion by the type II secretion system"/>
    <property type="evidence" value="ECO:0007669"/>
    <property type="project" value="InterPro"/>
</dbReference>
<evidence type="ECO:0000256" key="1">
    <source>
        <dbReference type="SAM" id="Phobius"/>
    </source>
</evidence>
<dbReference type="Proteomes" id="UP000243745">
    <property type="component" value="Unassembled WGS sequence"/>
</dbReference>
<reference evidence="2 3" key="1">
    <citation type="submission" date="2016-10" db="EMBL/GenBank/DDBJ databases">
        <authorList>
            <person name="Varghese N."/>
            <person name="Submissions S."/>
        </authorList>
    </citation>
    <scope>NUCLEOTIDE SEQUENCE [LARGE SCALE GENOMIC DNA]</scope>
    <source>
        <strain evidence="2 3">DSM 1361</strain>
    </source>
</reference>
<keyword evidence="3" id="KW-1185">Reference proteome</keyword>
<feature type="transmembrane region" description="Helical" evidence="1">
    <location>
        <begin position="40"/>
        <end position="59"/>
    </location>
</feature>
<accession>A0A662ZF35</accession>
<dbReference type="Gene3D" id="3.30.1360.100">
    <property type="entry name" value="General secretion pathway protein M, EpsM"/>
    <property type="match status" value="1"/>
</dbReference>
<keyword evidence="1" id="KW-0472">Membrane</keyword>
<dbReference type="RefSeq" id="WP_031578236.1">
    <property type="nucleotide sequence ID" value="NZ_FOXF01000005.1"/>
</dbReference>
<evidence type="ECO:0000313" key="2">
    <source>
        <dbReference type="EMBL" id="SFP12205.1"/>
    </source>
</evidence>
<keyword evidence="1" id="KW-0812">Transmembrane</keyword>
<dbReference type="EMBL" id="FOXF01000005">
    <property type="protein sequence ID" value="SFP12205.1"/>
    <property type="molecule type" value="Genomic_DNA"/>
</dbReference>